<dbReference type="GO" id="GO:0006285">
    <property type="term" value="P:base-excision repair, AP site formation"/>
    <property type="evidence" value="ECO:0007669"/>
    <property type="project" value="TreeGrafter"/>
</dbReference>
<evidence type="ECO:0000256" key="2">
    <source>
        <dbReference type="ARBA" id="ARBA00010817"/>
    </source>
</evidence>
<evidence type="ECO:0000256" key="3">
    <source>
        <dbReference type="ARBA" id="ARBA00012000"/>
    </source>
</evidence>
<dbReference type="PANTHER" id="PTHR43003:SF12">
    <property type="entry name" value="DNA-3-METHYLADENINE GLYCOSYLASE"/>
    <property type="match status" value="1"/>
</dbReference>
<dbReference type="Gene3D" id="1.10.1670.10">
    <property type="entry name" value="Helix-hairpin-Helix base-excision DNA repair enzymes (C-terminal)"/>
    <property type="match status" value="1"/>
</dbReference>
<dbReference type="GO" id="GO:0005737">
    <property type="term" value="C:cytoplasm"/>
    <property type="evidence" value="ECO:0007669"/>
    <property type="project" value="TreeGrafter"/>
</dbReference>
<dbReference type="InterPro" id="IPR011257">
    <property type="entry name" value="DNA_glycosylase"/>
</dbReference>
<dbReference type="InterPro" id="IPR012904">
    <property type="entry name" value="OGG_N"/>
</dbReference>
<dbReference type="Pfam" id="PF07934">
    <property type="entry name" value="OGG_N"/>
    <property type="match status" value="1"/>
</dbReference>
<keyword evidence="5 8" id="KW-0378">Hydrolase</keyword>
<dbReference type="FunFam" id="1.10.340.30:FF:000004">
    <property type="entry name" value="DNA-3-methyladenine glycosylase II"/>
    <property type="match status" value="1"/>
</dbReference>
<dbReference type="Gene3D" id="1.10.340.30">
    <property type="entry name" value="Hypothetical protein, domain 2"/>
    <property type="match status" value="1"/>
</dbReference>
<dbReference type="EMBL" id="UAQE01000001">
    <property type="protein sequence ID" value="SPU00279.1"/>
    <property type="molecule type" value="Genomic_DNA"/>
</dbReference>
<dbReference type="GO" id="GO:0032131">
    <property type="term" value="F:alkylated DNA binding"/>
    <property type="evidence" value="ECO:0007669"/>
    <property type="project" value="TreeGrafter"/>
</dbReference>
<evidence type="ECO:0000259" key="7">
    <source>
        <dbReference type="SMART" id="SM00478"/>
    </source>
</evidence>
<name>A0A2X0XMW2_9BACI</name>
<evidence type="ECO:0000256" key="1">
    <source>
        <dbReference type="ARBA" id="ARBA00000086"/>
    </source>
</evidence>
<dbReference type="InterPro" id="IPR037046">
    <property type="entry name" value="AlkA_N_sf"/>
</dbReference>
<reference evidence="8 9" key="1">
    <citation type="submission" date="2018-06" db="EMBL/GenBank/DDBJ databases">
        <authorList>
            <consortium name="Pathogen Informatics"/>
            <person name="Doyle S."/>
        </authorList>
    </citation>
    <scope>NUCLEOTIDE SEQUENCE [LARGE SCALE GENOMIC DNA]</scope>
    <source>
        <strain evidence="8 9">NCTC7582</strain>
    </source>
</reference>
<evidence type="ECO:0000256" key="6">
    <source>
        <dbReference type="ARBA" id="ARBA00023204"/>
    </source>
</evidence>
<accession>A0A2X0XMW2</accession>
<evidence type="ECO:0000256" key="5">
    <source>
        <dbReference type="ARBA" id="ARBA00022801"/>
    </source>
</evidence>
<dbReference type="GO" id="GO:0008534">
    <property type="term" value="F:oxidized purine nucleobase lesion DNA N-glycosylase activity"/>
    <property type="evidence" value="ECO:0007669"/>
    <property type="project" value="InterPro"/>
</dbReference>
<protein>
    <recommendedName>
        <fullName evidence="3">DNA-3-methyladenine glycosylase II</fullName>
        <ecNumber evidence="3">3.2.2.21</ecNumber>
    </recommendedName>
</protein>
<dbReference type="PANTHER" id="PTHR43003">
    <property type="entry name" value="DNA-3-METHYLADENINE GLYCOSYLASE"/>
    <property type="match status" value="1"/>
</dbReference>
<dbReference type="SUPFAM" id="SSF48150">
    <property type="entry name" value="DNA-glycosylase"/>
    <property type="match status" value="1"/>
</dbReference>
<dbReference type="GO" id="GO:0006307">
    <property type="term" value="P:DNA alkylation repair"/>
    <property type="evidence" value="ECO:0007669"/>
    <property type="project" value="TreeGrafter"/>
</dbReference>
<dbReference type="InterPro" id="IPR023170">
    <property type="entry name" value="HhH_base_excis_C"/>
</dbReference>
<dbReference type="Proteomes" id="UP000251431">
    <property type="component" value="Unassembled WGS sequence"/>
</dbReference>
<evidence type="ECO:0000313" key="9">
    <source>
        <dbReference type="Proteomes" id="UP000251431"/>
    </source>
</evidence>
<dbReference type="GO" id="GO:0006289">
    <property type="term" value="P:nucleotide-excision repair"/>
    <property type="evidence" value="ECO:0007669"/>
    <property type="project" value="InterPro"/>
</dbReference>
<dbReference type="GO" id="GO:0008725">
    <property type="term" value="F:DNA-3-methyladenine glycosylase activity"/>
    <property type="evidence" value="ECO:0007669"/>
    <property type="project" value="TreeGrafter"/>
</dbReference>
<dbReference type="SMART" id="SM00478">
    <property type="entry name" value="ENDO3c"/>
    <property type="match status" value="1"/>
</dbReference>
<keyword evidence="4" id="KW-0227">DNA damage</keyword>
<evidence type="ECO:0000256" key="4">
    <source>
        <dbReference type="ARBA" id="ARBA00022763"/>
    </source>
</evidence>
<dbReference type="EC" id="3.2.2.21" evidence="3"/>
<dbReference type="GO" id="GO:0032993">
    <property type="term" value="C:protein-DNA complex"/>
    <property type="evidence" value="ECO:0007669"/>
    <property type="project" value="TreeGrafter"/>
</dbReference>
<sequence length="304" mass="36034">MKWTNNVGYLVIELPQAFNYRECLQFLKRSHHEILHHIKDDVLYKLLKIDEQFILCEITEQAHKIIVIFPMKQPASHEQAIIAQYIAEWFDLTKDLQGYYLMAENDQILKPLVKKYNGLRLIGIPDLFEALVWAIIGQQINLTFAYLLKKRFVEHFGEYVYFEGQSYWLFPTPERIAVIEVDDLIHLQFTRRKSEYIIDIAKIIVSGQLTKNLLWQQEDYEAMKKRLMDIRGIGAWTADYVLMKCLQQPTAFPIADVGLHNALKIQLALERKPTIEELKNYAEHWQGWQAYATFYLWRSLYETV</sequence>
<keyword evidence="6" id="KW-0234">DNA repair</keyword>
<dbReference type="InterPro" id="IPR003265">
    <property type="entry name" value="HhH-GPD_domain"/>
</dbReference>
<dbReference type="InterPro" id="IPR051912">
    <property type="entry name" value="Alkylbase_DNA_Glycosylase/TA"/>
</dbReference>
<feature type="domain" description="HhH-GPD" evidence="7">
    <location>
        <begin position="136"/>
        <end position="301"/>
    </location>
</feature>
<dbReference type="Gene3D" id="3.30.310.20">
    <property type="entry name" value="DNA-3-methyladenine glycosylase AlkA, N-terminal domain"/>
    <property type="match status" value="1"/>
</dbReference>
<dbReference type="CDD" id="cd00056">
    <property type="entry name" value="ENDO3c"/>
    <property type="match status" value="1"/>
</dbReference>
<proteinExistence type="inferred from homology"/>
<dbReference type="RefSeq" id="WP_112117679.1">
    <property type="nucleotide sequence ID" value="NZ_UAQE01000001.1"/>
</dbReference>
<dbReference type="Pfam" id="PF00730">
    <property type="entry name" value="HhH-GPD"/>
    <property type="match status" value="1"/>
</dbReference>
<keyword evidence="8" id="KW-0326">Glycosidase</keyword>
<gene>
    <name evidence="8" type="primary">alkA_1</name>
    <name evidence="8" type="ORF">NCTC7582_03161</name>
</gene>
<organism evidence="8 9">
    <name type="scientific">Lysinibacillus capsici</name>
    <dbReference type="NCBI Taxonomy" id="2115968"/>
    <lineage>
        <taxon>Bacteria</taxon>
        <taxon>Bacillati</taxon>
        <taxon>Bacillota</taxon>
        <taxon>Bacilli</taxon>
        <taxon>Bacillales</taxon>
        <taxon>Bacillaceae</taxon>
        <taxon>Lysinibacillus</taxon>
    </lineage>
</organism>
<comment type="catalytic activity">
    <reaction evidence="1">
        <text>Hydrolysis of alkylated DNA, releasing 3-methyladenine, 3-methylguanine, 7-methylguanine and 7-methyladenine.</text>
        <dbReference type="EC" id="3.2.2.21"/>
    </reaction>
</comment>
<comment type="similarity">
    <text evidence="2">Belongs to the alkylbase DNA glycosidase AlkA family.</text>
</comment>
<dbReference type="AlphaFoldDB" id="A0A2X0XMW2"/>
<dbReference type="GO" id="GO:0043916">
    <property type="term" value="F:DNA-7-methylguanine glycosylase activity"/>
    <property type="evidence" value="ECO:0007669"/>
    <property type="project" value="TreeGrafter"/>
</dbReference>
<evidence type="ECO:0000313" key="8">
    <source>
        <dbReference type="EMBL" id="SPU00279.1"/>
    </source>
</evidence>